<dbReference type="GO" id="GO:0051082">
    <property type="term" value="F:unfolded protein binding"/>
    <property type="evidence" value="ECO:0007669"/>
    <property type="project" value="InterPro"/>
</dbReference>
<sequence length="209" mass="23795">MNTNQISLILNIVLLFAVAVLYYLHFSSSSPTSSSSTGNSSVPAGQQVVYINTDSLVLNYDYVSDLQKDLEERRNNAEKQLVLKQRQFQQEAESFQKRFSAGLMTENEAKNTQSSLLQKEQTLRIEEQNLAAGLMETERKLNAQWLDSVITYLKEYNKDKNYQFIFGFQKGGTILLSNDKLDITNDVLKGLNDRYKAVKNTTSKTEPNK</sequence>
<dbReference type="AlphaFoldDB" id="A0A1I2E7T8"/>
<dbReference type="Proteomes" id="UP000199513">
    <property type="component" value="Unassembled WGS sequence"/>
</dbReference>
<dbReference type="SUPFAM" id="SSF111384">
    <property type="entry name" value="OmpH-like"/>
    <property type="match status" value="1"/>
</dbReference>
<dbReference type="EMBL" id="FONY01000009">
    <property type="protein sequence ID" value="SFE88699.1"/>
    <property type="molecule type" value="Genomic_DNA"/>
</dbReference>
<protein>
    <submittedName>
        <fullName evidence="4">Periplasmic chaperone for outer membrane proteins Skp</fullName>
    </submittedName>
</protein>
<organism evidence="4 5">
    <name type="scientific">Thermoflexibacter ruber</name>
    <dbReference type="NCBI Taxonomy" id="1003"/>
    <lineage>
        <taxon>Bacteria</taxon>
        <taxon>Pseudomonadati</taxon>
        <taxon>Bacteroidota</taxon>
        <taxon>Cytophagia</taxon>
        <taxon>Cytophagales</taxon>
        <taxon>Thermoflexibacteraceae</taxon>
        <taxon>Thermoflexibacter</taxon>
    </lineage>
</organism>
<comment type="similarity">
    <text evidence="1">Belongs to the Skp family.</text>
</comment>
<dbReference type="PANTHER" id="PTHR35089">
    <property type="entry name" value="CHAPERONE PROTEIN SKP"/>
    <property type="match status" value="1"/>
</dbReference>
<keyword evidence="3" id="KW-0472">Membrane</keyword>
<dbReference type="InterPro" id="IPR005632">
    <property type="entry name" value="Chaperone_Skp"/>
</dbReference>
<dbReference type="STRING" id="1003.SAMN04488541_100934"/>
<dbReference type="GO" id="GO:0050821">
    <property type="term" value="P:protein stabilization"/>
    <property type="evidence" value="ECO:0007669"/>
    <property type="project" value="TreeGrafter"/>
</dbReference>
<reference evidence="4 5" key="1">
    <citation type="submission" date="2016-10" db="EMBL/GenBank/DDBJ databases">
        <authorList>
            <person name="de Groot N.N."/>
        </authorList>
    </citation>
    <scope>NUCLEOTIDE SEQUENCE [LARGE SCALE GENOMIC DNA]</scope>
    <source>
        <strain>GEY</strain>
        <strain evidence="5">DSM 9560</strain>
    </source>
</reference>
<evidence type="ECO:0000313" key="5">
    <source>
        <dbReference type="Proteomes" id="UP000199513"/>
    </source>
</evidence>
<keyword evidence="3" id="KW-0812">Transmembrane</keyword>
<evidence type="ECO:0000256" key="2">
    <source>
        <dbReference type="ARBA" id="ARBA00022729"/>
    </source>
</evidence>
<dbReference type="GO" id="GO:0005829">
    <property type="term" value="C:cytosol"/>
    <property type="evidence" value="ECO:0007669"/>
    <property type="project" value="TreeGrafter"/>
</dbReference>
<gene>
    <name evidence="4" type="ORF">SAMN04488541_100934</name>
</gene>
<dbReference type="SMART" id="SM00935">
    <property type="entry name" value="OmpH"/>
    <property type="match status" value="1"/>
</dbReference>
<name>A0A1I2E7T8_9BACT</name>
<evidence type="ECO:0000256" key="1">
    <source>
        <dbReference type="ARBA" id="ARBA00009091"/>
    </source>
</evidence>
<dbReference type="Pfam" id="PF03938">
    <property type="entry name" value="OmpH"/>
    <property type="match status" value="1"/>
</dbReference>
<dbReference type="InterPro" id="IPR024930">
    <property type="entry name" value="Skp_dom_sf"/>
</dbReference>
<evidence type="ECO:0000256" key="3">
    <source>
        <dbReference type="SAM" id="Phobius"/>
    </source>
</evidence>
<accession>A0A1I2E7T8</accession>
<dbReference type="Gene3D" id="3.30.910.20">
    <property type="entry name" value="Skp domain"/>
    <property type="match status" value="1"/>
</dbReference>
<dbReference type="PANTHER" id="PTHR35089:SF1">
    <property type="entry name" value="CHAPERONE PROTEIN SKP"/>
    <property type="match status" value="1"/>
</dbReference>
<keyword evidence="5" id="KW-1185">Reference proteome</keyword>
<dbReference type="RefSeq" id="WP_177217290.1">
    <property type="nucleotide sequence ID" value="NZ_FONY01000009.1"/>
</dbReference>
<feature type="transmembrane region" description="Helical" evidence="3">
    <location>
        <begin position="6"/>
        <end position="24"/>
    </location>
</feature>
<keyword evidence="3" id="KW-1133">Transmembrane helix</keyword>
<evidence type="ECO:0000313" key="4">
    <source>
        <dbReference type="EMBL" id="SFE88699.1"/>
    </source>
</evidence>
<keyword evidence="2" id="KW-0732">Signal</keyword>
<proteinExistence type="inferred from homology"/>